<name>A0A845UX18_9GAMM</name>
<sequence length="299" mass="33860">MRGVFFVILILFSSYSWGCLEAPLPKAPSETNWTASWQNSTGSEALDVALWRHECPDGSELLLMNFDPVVGKPFICSISFDVVQNGGQYENFTLLSDPQSTSSSFCSDLLINTTFLVSQRRFDAQWNISEPFDLYWNSDLLMRVGLPGEIFRDRFQNKNTSVDACFDSPLPIKAKSPIWTAVSREPFNDSETKVTLWRQKCPDGKVLLLATFTPISGMPPFVCTVDFELIQNGVQIDNFILDFDNSSGTDSFCSRLQIEMTFLVNQYSYKTQWDDTAEFSLFWDSEFLMQVGAWAGATE</sequence>
<accession>A0A845UX18</accession>
<comment type="caution">
    <text evidence="1">The sequence shown here is derived from an EMBL/GenBank/DDBJ whole genome shotgun (WGS) entry which is preliminary data.</text>
</comment>
<evidence type="ECO:0000313" key="1">
    <source>
        <dbReference type="EMBL" id="NDY94380.1"/>
    </source>
</evidence>
<dbReference type="Proteomes" id="UP000484885">
    <property type="component" value="Unassembled WGS sequence"/>
</dbReference>
<dbReference type="RefSeq" id="WP_164209443.1">
    <property type="nucleotide sequence ID" value="NZ_JAAGSC010000028.1"/>
</dbReference>
<proteinExistence type="predicted"/>
<protein>
    <submittedName>
        <fullName evidence="1">Uncharacterized protein</fullName>
    </submittedName>
</protein>
<dbReference type="AlphaFoldDB" id="A0A845UX18"/>
<keyword evidence="2" id="KW-1185">Reference proteome</keyword>
<gene>
    <name evidence="1" type="ORF">G3I74_01370</name>
</gene>
<organism evidence="1 2">
    <name type="scientific">Wenzhouxiangella limi</name>
    <dbReference type="NCBI Taxonomy" id="2707351"/>
    <lineage>
        <taxon>Bacteria</taxon>
        <taxon>Pseudomonadati</taxon>
        <taxon>Pseudomonadota</taxon>
        <taxon>Gammaproteobacteria</taxon>
        <taxon>Chromatiales</taxon>
        <taxon>Wenzhouxiangellaceae</taxon>
        <taxon>Wenzhouxiangella</taxon>
    </lineage>
</organism>
<reference evidence="1 2" key="1">
    <citation type="submission" date="2020-02" db="EMBL/GenBank/DDBJ databases">
        <authorList>
            <person name="Zhang X.-Y."/>
        </authorList>
    </citation>
    <scope>NUCLEOTIDE SEQUENCE [LARGE SCALE GENOMIC DNA]</scope>
    <source>
        <strain evidence="1 2">C33</strain>
    </source>
</reference>
<dbReference type="EMBL" id="JAAGSC010000028">
    <property type="protein sequence ID" value="NDY94380.1"/>
    <property type="molecule type" value="Genomic_DNA"/>
</dbReference>
<evidence type="ECO:0000313" key="2">
    <source>
        <dbReference type="Proteomes" id="UP000484885"/>
    </source>
</evidence>